<sequence>MAITEEKLLASGFTPADVQKLKNNIDNYGGSFDQAVHDLSNRFRSVQWISIVAFVILLLVSVFSSKNNALSLLFALITGLPFIWYLAPAKLAYKSWKLKKRRPKTSNVRY</sequence>
<organism evidence="3 4">
    <name type="scientific">Erwinia tracheiphila</name>
    <dbReference type="NCBI Taxonomy" id="65700"/>
    <lineage>
        <taxon>Bacteria</taxon>
        <taxon>Pseudomonadati</taxon>
        <taxon>Pseudomonadota</taxon>
        <taxon>Gammaproteobacteria</taxon>
        <taxon>Enterobacterales</taxon>
        <taxon>Erwiniaceae</taxon>
        <taxon>Erwinia</taxon>
    </lineage>
</organism>
<evidence type="ECO:0000313" key="5">
    <source>
        <dbReference type="Proteomes" id="UP000264980"/>
    </source>
</evidence>
<reference evidence="3 4" key="1">
    <citation type="submission" date="2015-01" db="EMBL/GenBank/DDBJ databases">
        <title>Erwinia tracheiphila.</title>
        <authorList>
            <person name="Shapiro L.R."/>
        </authorList>
    </citation>
    <scope>NUCLEOTIDE SEQUENCE [LARGE SCALE GENOMIC DNA]</scope>
    <source>
        <strain evidence="3 4">BuffGH</strain>
    </source>
</reference>
<dbReference type="Proteomes" id="UP000264980">
    <property type="component" value="Chromosome"/>
</dbReference>
<keyword evidence="1" id="KW-0472">Membrane</keyword>
<reference evidence="2 5" key="2">
    <citation type="submission" date="2016-01" db="EMBL/GenBank/DDBJ databases">
        <authorList>
            <person name="Oliw E.H."/>
        </authorList>
    </citation>
    <scope>NUCLEOTIDE SEQUENCE [LARGE SCALE GENOMIC DNA]</scope>
    <source>
        <strain evidence="2 5">MDcuke</strain>
    </source>
</reference>
<dbReference type="Proteomes" id="UP000033924">
    <property type="component" value="Unassembled WGS sequence"/>
</dbReference>
<dbReference type="RefSeq" id="WP_016192940.1">
    <property type="nucleotide sequence ID" value="NZ_CP013970.1"/>
</dbReference>
<evidence type="ECO:0000313" key="3">
    <source>
        <dbReference type="EMBL" id="KKF34317.1"/>
    </source>
</evidence>
<keyword evidence="1" id="KW-0812">Transmembrane</keyword>
<accession>A0A0M2KAL5</accession>
<feature type="transmembrane region" description="Helical" evidence="1">
    <location>
        <begin position="70"/>
        <end position="93"/>
    </location>
</feature>
<evidence type="ECO:0000313" key="4">
    <source>
        <dbReference type="Proteomes" id="UP000033924"/>
    </source>
</evidence>
<name>A0A0M2KAL5_9GAMM</name>
<dbReference type="EMBL" id="JXNU01000005">
    <property type="protein sequence ID" value="KKF34317.1"/>
    <property type="molecule type" value="Genomic_DNA"/>
</dbReference>
<dbReference type="EMBL" id="CP013970">
    <property type="protein sequence ID" value="AXF75059.1"/>
    <property type="molecule type" value="Genomic_DNA"/>
</dbReference>
<feature type="transmembrane region" description="Helical" evidence="1">
    <location>
        <begin position="46"/>
        <end position="64"/>
    </location>
</feature>
<proteinExistence type="predicted"/>
<dbReference type="AlphaFoldDB" id="A0A0M2KAL5"/>
<protein>
    <submittedName>
        <fullName evidence="3">Uncharacterized protein</fullName>
    </submittedName>
</protein>
<evidence type="ECO:0000313" key="2">
    <source>
        <dbReference type="EMBL" id="AXF75059.1"/>
    </source>
</evidence>
<keyword evidence="1" id="KW-1133">Transmembrane helix</keyword>
<keyword evidence="4" id="KW-1185">Reference proteome</keyword>
<gene>
    <name evidence="2" type="ORF">AV903_01360</name>
    <name evidence="3" type="ORF">SY86_25505</name>
</gene>
<evidence type="ECO:0000256" key="1">
    <source>
        <dbReference type="SAM" id="Phobius"/>
    </source>
</evidence>